<reference evidence="7 8" key="1">
    <citation type="submission" date="2019-02" db="EMBL/GenBank/DDBJ databases">
        <title>Kribbella capetownensis sp. nov. and Kribbella speibonae sp. nov., isolated from soil.</title>
        <authorList>
            <person name="Curtis S.M."/>
            <person name="Norton I."/>
            <person name="Everest G.J."/>
            <person name="Meyers P.R."/>
        </authorList>
    </citation>
    <scope>NUCLEOTIDE SEQUENCE [LARGE SCALE GENOMIC DNA]</scope>
    <source>
        <strain evidence="7 8">YM53</strain>
    </source>
</reference>
<dbReference type="SUPFAM" id="SSF48498">
    <property type="entry name" value="Tetracyclin repressor-like, C-terminal domain"/>
    <property type="match status" value="1"/>
</dbReference>
<keyword evidence="3 5" id="KW-0238">DNA-binding</keyword>
<evidence type="ECO:0000259" key="6">
    <source>
        <dbReference type="PROSITE" id="PS50977"/>
    </source>
</evidence>
<evidence type="ECO:0000256" key="3">
    <source>
        <dbReference type="ARBA" id="ARBA00023125"/>
    </source>
</evidence>
<evidence type="ECO:0000313" key="7">
    <source>
        <dbReference type="EMBL" id="TCC50921.1"/>
    </source>
</evidence>
<evidence type="ECO:0000256" key="4">
    <source>
        <dbReference type="ARBA" id="ARBA00023163"/>
    </source>
</evidence>
<evidence type="ECO:0000256" key="2">
    <source>
        <dbReference type="ARBA" id="ARBA00023015"/>
    </source>
</evidence>
<dbReference type="RefSeq" id="WP_131513618.1">
    <property type="nucleotide sequence ID" value="NZ_SJKD01000002.1"/>
</dbReference>
<dbReference type="InterPro" id="IPR009057">
    <property type="entry name" value="Homeodomain-like_sf"/>
</dbReference>
<dbReference type="SUPFAM" id="SSF46689">
    <property type="entry name" value="Homeodomain-like"/>
    <property type="match status" value="1"/>
</dbReference>
<dbReference type="InterPro" id="IPR001647">
    <property type="entry name" value="HTH_TetR"/>
</dbReference>
<dbReference type="InterPro" id="IPR004111">
    <property type="entry name" value="Repressor_TetR_C"/>
</dbReference>
<feature type="domain" description="HTH tetR-type" evidence="6">
    <location>
        <begin position="12"/>
        <end position="72"/>
    </location>
</feature>
<evidence type="ECO:0000256" key="5">
    <source>
        <dbReference type="PROSITE-ProRule" id="PRU00335"/>
    </source>
</evidence>
<evidence type="ECO:0000256" key="1">
    <source>
        <dbReference type="ARBA" id="ARBA00022491"/>
    </source>
</evidence>
<dbReference type="AlphaFoldDB" id="A0A4R0JU07"/>
<dbReference type="InterPro" id="IPR003012">
    <property type="entry name" value="Tet_transcr_reg_TetR"/>
</dbReference>
<gene>
    <name evidence="7" type="ORF">E0H75_12255</name>
</gene>
<dbReference type="Proteomes" id="UP000293342">
    <property type="component" value="Unassembled WGS sequence"/>
</dbReference>
<comment type="caution">
    <text evidence="7">The sequence shown here is derived from an EMBL/GenBank/DDBJ whole genome shotgun (WGS) entry which is preliminary data.</text>
</comment>
<dbReference type="GO" id="GO:0046677">
    <property type="term" value="P:response to antibiotic"/>
    <property type="evidence" value="ECO:0007669"/>
    <property type="project" value="InterPro"/>
</dbReference>
<dbReference type="GO" id="GO:0045892">
    <property type="term" value="P:negative regulation of DNA-templated transcription"/>
    <property type="evidence" value="ECO:0007669"/>
    <property type="project" value="InterPro"/>
</dbReference>
<dbReference type="PANTHER" id="PTHR30055:SF151">
    <property type="entry name" value="TRANSCRIPTIONAL REGULATORY PROTEIN"/>
    <property type="match status" value="1"/>
</dbReference>
<dbReference type="InterPro" id="IPR036271">
    <property type="entry name" value="Tet_transcr_reg_TetR-rel_C_sf"/>
</dbReference>
<organism evidence="7 8">
    <name type="scientific">Kribbella capetownensis</name>
    <dbReference type="NCBI Taxonomy" id="1572659"/>
    <lineage>
        <taxon>Bacteria</taxon>
        <taxon>Bacillati</taxon>
        <taxon>Actinomycetota</taxon>
        <taxon>Actinomycetes</taxon>
        <taxon>Propionibacteriales</taxon>
        <taxon>Kribbellaceae</taxon>
        <taxon>Kribbella</taxon>
    </lineage>
</organism>
<dbReference type="EMBL" id="SJKD01000002">
    <property type="protein sequence ID" value="TCC50921.1"/>
    <property type="molecule type" value="Genomic_DNA"/>
</dbReference>
<dbReference type="GO" id="GO:0000976">
    <property type="term" value="F:transcription cis-regulatory region binding"/>
    <property type="evidence" value="ECO:0007669"/>
    <property type="project" value="TreeGrafter"/>
</dbReference>
<dbReference type="Gene3D" id="1.10.357.10">
    <property type="entry name" value="Tetracycline Repressor, domain 2"/>
    <property type="match status" value="1"/>
</dbReference>
<keyword evidence="1" id="KW-0678">Repressor</keyword>
<dbReference type="Pfam" id="PF02909">
    <property type="entry name" value="TetR_C_1"/>
    <property type="match status" value="1"/>
</dbReference>
<dbReference type="PRINTS" id="PR00400">
    <property type="entry name" value="TETREPRESSOR"/>
</dbReference>
<dbReference type="PANTHER" id="PTHR30055">
    <property type="entry name" value="HTH-TYPE TRANSCRIPTIONAL REGULATOR RUTR"/>
    <property type="match status" value="1"/>
</dbReference>
<name>A0A4R0JU07_9ACTN</name>
<dbReference type="GO" id="GO:0003700">
    <property type="term" value="F:DNA-binding transcription factor activity"/>
    <property type="evidence" value="ECO:0007669"/>
    <property type="project" value="TreeGrafter"/>
</dbReference>
<proteinExistence type="predicted"/>
<keyword evidence="8" id="KW-1185">Reference proteome</keyword>
<feature type="DNA-binding region" description="H-T-H motif" evidence="5">
    <location>
        <begin position="35"/>
        <end position="54"/>
    </location>
</feature>
<keyword evidence="2" id="KW-0805">Transcription regulation</keyword>
<dbReference type="InterPro" id="IPR050109">
    <property type="entry name" value="HTH-type_TetR-like_transc_reg"/>
</dbReference>
<evidence type="ECO:0000313" key="8">
    <source>
        <dbReference type="Proteomes" id="UP000293342"/>
    </source>
</evidence>
<dbReference type="OrthoDB" id="2570341at2"/>
<sequence>MTARRTRGHSVGLTREAVLRAALALADREGLKALSMRRLGAELDVEAMTIYHHVPNKDALLDGLVEQLVAAIAPPVFETPWQDGIRRYALDLRAALLAHPNLVPLIASRPAITAQNLQTLESALESLRSAGLAPADALDVIYAVTGFVVGQVVTASEGDPVDQLVPLDLSGFPLLAEAAKGPRDAEARFVFALDALVSGLGSTR</sequence>
<protein>
    <submittedName>
        <fullName evidence="7">TetR family transcriptional regulator</fullName>
    </submittedName>
</protein>
<dbReference type="PROSITE" id="PS50977">
    <property type="entry name" value="HTH_TETR_2"/>
    <property type="match status" value="1"/>
</dbReference>
<dbReference type="Pfam" id="PF00440">
    <property type="entry name" value="TetR_N"/>
    <property type="match status" value="1"/>
</dbReference>
<keyword evidence="4" id="KW-0804">Transcription</keyword>
<accession>A0A4R0JU07</accession>